<comment type="catalytic activity">
    <reaction evidence="1 5">
        <text>GTP + H2O = 7,8-dihydroneopterin 3'-triphosphate + formate + H(+)</text>
        <dbReference type="Rhea" id="RHEA:17473"/>
        <dbReference type="ChEBI" id="CHEBI:15377"/>
        <dbReference type="ChEBI" id="CHEBI:15378"/>
        <dbReference type="ChEBI" id="CHEBI:15740"/>
        <dbReference type="ChEBI" id="CHEBI:37565"/>
        <dbReference type="ChEBI" id="CHEBI:58462"/>
        <dbReference type="EC" id="3.5.4.16"/>
    </reaction>
</comment>
<dbReference type="RefSeq" id="WP_344295550.1">
    <property type="nucleotide sequence ID" value="NZ_BAAANJ010000006.1"/>
</dbReference>
<evidence type="ECO:0000313" key="7">
    <source>
        <dbReference type="EMBL" id="GAA1809882.1"/>
    </source>
</evidence>
<comment type="similarity">
    <text evidence="5">Belongs to the GTP cyclohydrolase I family.</text>
</comment>
<evidence type="ECO:0000256" key="3">
    <source>
        <dbReference type="ARBA" id="ARBA00022563"/>
    </source>
</evidence>
<evidence type="ECO:0000313" key="8">
    <source>
        <dbReference type="Proteomes" id="UP001500002"/>
    </source>
</evidence>
<keyword evidence="5" id="KW-0342">GTP-binding</keyword>
<protein>
    <recommendedName>
        <fullName evidence="5">GTP cyclohydrolase 1</fullName>
        <ecNumber evidence="5">3.5.4.16</ecNumber>
    </recommendedName>
    <alternativeName>
        <fullName evidence="5">GTP cyclohydrolase I</fullName>
        <shortName evidence="5">GTP-CH-I</shortName>
    </alternativeName>
</protein>
<dbReference type="EMBL" id="BAAANJ010000006">
    <property type="protein sequence ID" value="GAA1809882.1"/>
    <property type="molecule type" value="Genomic_DNA"/>
</dbReference>
<evidence type="ECO:0000256" key="4">
    <source>
        <dbReference type="ARBA" id="ARBA00022801"/>
    </source>
</evidence>
<evidence type="ECO:0000256" key="5">
    <source>
        <dbReference type="HAMAP-Rule" id="MF_00223"/>
    </source>
</evidence>
<dbReference type="Gene3D" id="3.30.1130.10">
    <property type="match status" value="1"/>
</dbReference>
<gene>
    <name evidence="7" type="primary">folE_1</name>
    <name evidence="5" type="synonym">folE</name>
    <name evidence="7" type="ORF">GCM10009749_18020</name>
</gene>
<dbReference type="InterPro" id="IPR001474">
    <property type="entry name" value="GTP_CycHdrlase_I"/>
</dbReference>
<feature type="binding site" evidence="5">
    <location>
        <position position="102"/>
    </location>
    <ligand>
        <name>Zn(2+)</name>
        <dbReference type="ChEBI" id="CHEBI:29105"/>
    </ligand>
</feature>
<proteinExistence type="inferred from homology"/>
<dbReference type="Pfam" id="PF01227">
    <property type="entry name" value="GTP_cyclohydroI"/>
    <property type="match status" value="1"/>
</dbReference>
<feature type="binding site" evidence="5">
    <location>
        <position position="99"/>
    </location>
    <ligand>
        <name>Zn(2+)</name>
        <dbReference type="ChEBI" id="CHEBI:29105"/>
    </ligand>
</feature>
<keyword evidence="3 5" id="KW-0554">One-carbon metabolism</keyword>
<dbReference type="NCBIfam" id="NF006825">
    <property type="entry name" value="PRK09347.1-2"/>
    <property type="match status" value="1"/>
</dbReference>
<keyword evidence="5" id="KW-0547">Nucleotide-binding</keyword>
<sequence>MTTELAASATTMRRLHAVAPDEPVDVVIDRAGAIVAVEALLTALGRDPASTHLAETPRRVADAFIELLTPHPFAATTFANDERYDELVVVAGIPFSSLCEHHLLPFRGVAHVGYVPGDRLVGLSKLARVVELFARDLQVQERMTRQIADWIDETLEPLGVGVVLEAEHLCMSLRGVQAEGTRTVTSSLVGSVRDDDRTRREFLARCGLRGTEA</sequence>
<keyword evidence="4 5" id="KW-0378">Hydrolase</keyword>
<keyword evidence="5" id="KW-0479">Metal-binding</keyword>
<feature type="domain" description="GTP cyclohydrolase I" evidence="6">
    <location>
        <begin position="36"/>
        <end position="205"/>
    </location>
</feature>
<dbReference type="NCBIfam" id="TIGR00063">
    <property type="entry name" value="folE"/>
    <property type="match status" value="1"/>
</dbReference>
<evidence type="ECO:0000256" key="2">
    <source>
        <dbReference type="ARBA" id="ARBA00005080"/>
    </source>
</evidence>
<dbReference type="InterPro" id="IPR020602">
    <property type="entry name" value="GTP_CycHdrlase_I_dom"/>
</dbReference>
<dbReference type="HAMAP" id="MF_00223">
    <property type="entry name" value="FolE"/>
    <property type="match status" value="1"/>
</dbReference>
<dbReference type="SUPFAM" id="SSF55620">
    <property type="entry name" value="Tetrahydrobiopterin biosynthesis enzymes-like"/>
    <property type="match status" value="1"/>
</dbReference>
<comment type="subunit">
    <text evidence="5">Homopolymer.</text>
</comment>
<comment type="pathway">
    <text evidence="2 5">Cofactor biosynthesis; 7,8-dihydroneopterin triphosphate biosynthesis; 7,8-dihydroneopterin triphosphate from GTP: step 1/1.</text>
</comment>
<comment type="caution">
    <text evidence="7">The sequence shown here is derived from an EMBL/GenBank/DDBJ whole genome shotgun (WGS) entry which is preliminary data.</text>
</comment>
<keyword evidence="8" id="KW-1185">Reference proteome</keyword>
<dbReference type="Proteomes" id="UP001500002">
    <property type="component" value="Unassembled WGS sequence"/>
</dbReference>
<accession>A0ABP4YEQ7</accession>
<dbReference type="InterPro" id="IPR043133">
    <property type="entry name" value="GTP-CH-I_C/QueF"/>
</dbReference>
<dbReference type="PANTHER" id="PTHR11109:SF7">
    <property type="entry name" value="GTP CYCLOHYDROLASE 1"/>
    <property type="match status" value="1"/>
</dbReference>
<dbReference type="Gene3D" id="1.10.286.10">
    <property type="match status" value="1"/>
</dbReference>
<organism evidence="7 8">
    <name type="scientific">Agromyces neolithicus</name>
    <dbReference type="NCBI Taxonomy" id="269420"/>
    <lineage>
        <taxon>Bacteria</taxon>
        <taxon>Bacillati</taxon>
        <taxon>Actinomycetota</taxon>
        <taxon>Actinomycetes</taxon>
        <taxon>Micrococcales</taxon>
        <taxon>Microbacteriaceae</taxon>
        <taxon>Agromyces</taxon>
    </lineage>
</organism>
<dbReference type="NCBIfam" id="NF006826">
    <property type="entry name" value="PRK09347.1-3"/>
    <property type="match status" value="1"/>
</dbReference>
<evidence type="ECO:0000256" key="1">
    <source>
        <dbReference type="ARBA" id="ARBA00001052"/>
    </source>
</evidence>
<evidence type="ECO:0000259" key="6">
    <source>
        <dbReference type="Pfam" id="PF01227"/>
    </source>
</evidence>
<dbReference type="PANTHER" id="PTHR11109">
    <property type="entry name" value="GTP CYCLOHYDROLASE I"/>
    <property type="match status" value="1"/>
</dbReference>
<keyword evidence="5" id="KW-0862">Zinc</keyword>
<dbReference type="EC" id="3.5.4.16" evidence="5"/>
<reference evidence="8" key="1">
    <citation type="journal article" date="2019" name="Int. J. Syst. Evol. Microbiol.">
        <title>The Global Catalogue of Microorganisms (GCM) 10K type strain sequencing project: providing services to taxonomists for standard genome sequencing and annotation.</title>
        <authorList>
            <consortium name="The Broad Institute Genomics Platform"/>
            <consortium name="The Broad Institute Genome Sequencing Center for Infectious Disease"/>
            <person name="Wu L."/>
            <person name="Ma J."/>
        </authorList>
    </citation>
    <scope>NUCLEOTIDE SEQUENCE [LARGE SCALE GENOMIC DNA]</scope>
    <source>
        <strain evidence="8">JCM 14322</strain>
    </source>
</reference>
<feature type="binding site" evidence="5">
    <location>
        <position position="170"/>
    </location>
    <ligand>
        <name>Zn(2+)</name>
        <dbReference type="ChEBI" id="CHEBI:29105"/>
    </ligand>
</feature>
<dbReference type="InterPro" id="IPR043134">
    <property type="entry name" value="GTP-CH-I_N"/>
</dbReference>
<name>A0ABP4YEQ7_9MICO</name>